<keyword evidence="1" id="KW-1133">Transmembrane helix</keyword>
<protein>
    <submittedName>
        <fullName evidence="2">ABC transporter permease</fullName>
    </submittedName>
</protein>
<feature type="transmembrane region" description="Helical" evidence="1">
    <location>
        <begin position="115"/>
        <end position="141"/>
    </location>
</feature>
<dbReference type="RefSeq" id="WP_094049393.1">
    <property type="nucleotide sequence ID" value="NZ_CP022535.1"/>
</dbReference>
<feature type="transmembrane region" description="Helical" evidence="1">
    <location>
        <begin position="191"/>
        <end position="210"/>
    </location>
</feature>
<feature type="transmembrane region" description="Helical" evidence="1">
    <location>
        <begin position="161"/>
        <end position="184"/>
    </location>
</feature>
<feature type="transmembrane region" description="Helical" evidence="1">
    <location>
        <begin position="71"/>
        <end position="94"/>
    </location>
</feature>
<proteinExistence type="predicted"/>
<dbReference type="Proteomes" id="UP000203229">
    <property type="component" value="Chromosome"/>
</dbReference>
<evidence type="ECO:0000256" key="1">
    <source>
        <dbReference type="SAM" id="Phobius"/>
    </source>
</evidence>
<gene>
    <name evidence="2" type="ORF">SCORR_v1c07800</name>
</gene>
<feature type="transmembrane region" description="Helical" evidence="1">
    <location>
        <begin position="587"/>
        <end position="607"/>
    </location>
</feature>
<evidence type="ECO:0000313" key="3">
    <source>
        <dbReference type="Proteomes" id="UP000203229"/>
    </source>
</evidence>
<dbReference type="OrthoDB" id="391549at2"/>
<dbReference type="AlphaFoldDB" id="A0A222EQ21"/>
<keyword evidence="3" id="KW-1185">Reference proteome</keyword>
<accession>A0A222EQ21</accession>
<keyword evidence="1" id="KW-0472">Membrane</keyword>
<dbReference type="EMBL" id="CP022535">
    <property type="protein sequence ID" value="ASP28552.1"/>
    <property type="molecule type" value="Genomic_DNA"/>
</dbReference>
<organism evidence="2 3">
    <name type="scientific">Spiroplasma corruscae</name>
    <dbReference type="NCBI Taxonomy" id="216934"/>
    <lineage>
        <taxon>Bacteria</taxon>
        <taxon>Bacillati</taxon>
        <taxon>Mycoplasmatota</taxon>
        <taxon>Mollicutes</taxon>
        <taxon>Entomoplasmatales</taxon>
        <taxon>Spiroplasmataceae</taxon>
        <taxon>Spiroplasma</taxon>
    </lineage>
</organism>
<evidence type="ECO:0000313" key="2">
    <source>
        <dbReference type="EMBL" id="ASP28552.1"/>
    </source>
</evidence>
<keyword evidence="1" id="KW-0812">Transmembrane</keyword>
<name>A0A222EQ21_9MOLU</name>
<feature type="transmembrane region" description="Helical" evidence="1">
    <location>
        <begin position="38"/>
        <end position="59"/>
    </location>
</feature>
<reference evidence="2 3" key="1">
    <citation type="submission" date="2017-07" db="EMBL/GenBank/DDBJ databases">
        <title>Complete genome sequence of Spiroplasma corruscae EC-1 (DSM 19793).</title>
        <authorList>
            <person name="Tsai Y.-M."/>
            <person name="Lo W.-S."/>
            <person name="Kuo C.-H."/>
        </authorList>
    </citation>
    <scope>NUCLEOTIDE SEQUENCE [LARGE SCALE GENOMIC DNA]</scope>
    <source>
        <strain evidence="2 3">EC-1</strain>
    </source>
</reference>
<sequence length="612" mass="72529">MKKNFENKWKVVNNNKGNISIIRFIKFIFLNLCFDKTFIYFNISTFFFSFIFALYSSFLTSNSDISILFDFYTLFFIGVIMFLQVIRVCYYLFIRKSEDKTLFIIVSNTMSRLKFFITIFFVNLILILFQVLFSFIIFNLFNILINHNNLSDNIILQKTSTFIWFASTILTILCDFVVFLFIIVKSQAAMTILTLLLAFTFVANLPLRYLKTSEEVKTLSFDGGQEYNVPQVYEAFDLQNRINKGNIKYKYLSSYINNFYLNNNGLLYDDDFTTDPLKSSRLNLWEELGVIVDKNDPNSYGQFNYAFNNLKLKNTNNSEIPYAWRSDANSSEPINRYSIQLVINKRYINQNELLSLYNNAKDNTKALIIKDIYDFSNQIISSIVNYQKSLYLLYQNFSLIDLNNSFIVPKSSSGYSDKINLKEEYWNSTYNYNFYPNGTKINDVVFYDSEEDGSLKQFINEVLSNPVFFATRLVEKYFLSDTNTYKNILEKKLLKNNENYTKYISSRNFFNWFSMISPFYSLWSSYTYFSGNSANDIWFSLTNYDIPSIVFDAQDNIFLPYVQYTLQTDTSDFLYKNNYDKFIKPDLFIYLYLIVTFILLYIAYYKFRRIDI</sequence>
<dbReference type="KEGG" id="scou:SCORR_v1c07800"/>